<dbReference type="PANTHER" id="PTHR30629:SF2">
    <property type="entry name" value="PROPHAGE INTEGRASE INTS-RELATED"/>
    <property type="match status" value="1"/>
</dbReference>
<dbReference type="Gene3D" id="3.30.160.390">
    <property type="entry name" value="Integrase, DNA-binding domain"/>
    <property type="match status" value="1"/>
</dbReference>
<comment type="similarity">
    <text evidence="1">Belongs to the 'phage' integrase family.</text>
</comment>
<evidence type="ECO:0000313" key="5">
    <source>
        <dbReference type="Proteomes" id="UP000190044"/>
    </source>
</evidence>
<dbReference type="Pfam" id="PF13356">
    <property type="entry name" value="Arm-DNA-bind_3"/>
    <property type="match status" value="1"/>
</dbReference>
<reference evidence="5" key="1">
    <citation type="submission" date="2017-02" db="EMBL/GenBank/DDBJ databases">
        <authorList>
            <person name="Varghese N."/>
            <person name="Submissions S."/>
        </authorList>
    </citation>
    <scope>NUCLEOTIDE SEQUENCE [LARGE SCALE GENOMIC DNA]</scope>
    <source>
        <strain evidence="5">R11H</strain>
    </source>
</reference>
<name>A0A1T5F8B9_9SPHN</name>
<gene>
    <name evidence="4" type="ORF">SAMN06295937_103016</name>
</gene>
<protein>
    <recommendedName>
        <fullName evidence="3">Integrase DNA-binding domain-containing protein</fullName>
    </recommendedName>
</protein>
<keyword evidence="2" id="KW-0229">DNA integration</keyword>
<dbReference type="OrthoDB" id="648213at2"/>
<dbReference type="InterPro" id="IPR038488">
    <property type="entry name" value="Integrase_DNA-bd_sf"/>
</dbReference>
<organism evidence="4 5">
    <name type="scientific">Sphingopyxis flava</name>
    <dbReference type="NCBI Taxonomy" id="1507287"/>
    <lineage>
        <taxon>Bacteria</taxon>
        <taxon>Pseudomonadati</taxon>
        <taxon>Pseudomonadota</taxon>
        <taxon>Alphaproteobacteria</taxon>
        <taxon>Sphingomonadales</taxon>
        <taxon>Sphingomonadaceae</taxon>
        <taxon>Sphingopyxis</taxon>
    </lineage>
</organism>
<dbReference type="InterPro" id="IPR050808">
    <property type="entry name" value="Phage_Integrase"/>
</dbReference>
<accession>A0A1T5F8B9</accession>
<dbReference type="Proteomes" id="UP000190044">
    <property type="component" value="Unassembled WGS sequence"/>
</dbReference>
<dbReference type="PANTHER" id="PTHR30629">
    <property type="entry name" value="PROPHAGE INTEGRASE"/>
    <property type="match status" value="1"/>
</dbReference>
<evidence type="ECO:0000259" key="3">
    <source>
        <dbReference type="Pfam" id="PF13356"/>
    </source>
</evidence>
<dbReference type="GO" id="GO:0015074">
    <property type="term" value="P:DNA integration"/>
    <property type="evidence" value="ECO:0007669"/>
    <property type="project" value="UniProtKB-KW"/>
</dbReference>
<sequence length="204" mass="22535">MLTDYMIATFRPKAKPYTCADGCGLLLLMTPIGSKLWRFSYRFDGKQHTIAGESYPEVSNVLARAWRDAMRQQLASAIAECTQGFANRLSPLTMCEYDVSCEPLGDLRTEVGRQELGVSLADLACGWLTSMRAGADAPSWVVADRFRGEGYAGILVPSFAASSGLTNHNLVLWNWGFDLPTRVVLYDPDGRLPADQSSWTKAQR</sequence>
<feature type="domain" description="Integrase DNA-binding" evidence="3">
    <location>
        <begin position="2"/>
        <end position="76"/>
    </location>
</feature>
<proteinExistence type="inferred from homology"/>
<evidence type="ECO:0000313" key="4">
    <source>
        <dbReference type="EMBL" id="SKB92406.1"/>
    </source>
</evidence>
<keyword evidence="5" id="KW-1185">Reference proteome</keyword>
<dbReference type="AlphaFoldDB" id="A0A1T5F8B9"/>
<dbReference type="InterPro" id="IPR025166">
    <property type="entry name" value="Integrase_DNA_bind_dom"/>
</dbReference>
<evidence type="ECO:0000256" key="2">
    <source>
        <dbReference type="ARBA" id="ARBA00022908"/>
    </source>
</evidence>
<dbReference type="EMBL" id="FUYP01000030">
    <property type="protein sequence ID" value="SKB92406.1"/>
    <property type="molecule type" value="Genomic_DNA"/>
</dbReference>
<evidence type="ECO:0000256" key="1">
    <source>
        <dbReference type="ARBA" id="ARBA00008857"/>
    </source>
</evidence>
<dbReference type="RefSeq" id="WP_079639859.1">
    <property type="nucleotide sequence ID" value="NZ_FUYP01000030.1"/>
</dbReference>